<comment type="subunit">
    <text evidence="15">Component of the ubiquinol-cytochrome c oxidoreductase (cytochrome b-c1 complex, complex III, CIII), a multisubunit enzyme composed of 10 subunits. The complex is composed of 3 respiratory subunits cytochrome b (MT-CYB), cytochrome c1 (CYC1-1 or CYC1-2) and Rieske protein (UCR1-1 or UCR1-2), 2 core protein subunits MPPalpha1 (or MPPalpha2) and MPPB, and 5 low-molecular weight protein subunits QCR7-1 (or QCR7-2), UCRQ-1 (or UCRQ-2), QCR9, UCRY and probably QCR6-1 (or QCR6-2). The complex exists as an obligatory dimer and forms supercomplexes (SCs) in the inner mitochondrial membrane with NADH-ubiquinone oxidoreductase (complex I, CI), resulting in different assemblies (supercomplexes SCI(1)III(2) and SCI(2)III(4)).</text>
</comment>
<evidence type="ECO:0000256" key="13">
    <source>
        <dbReference type="ARBA" id="ARBA00023157"/>
    </source>
</evidence>
<dbReference type="FunFam" id="1.10.287.20:FF:000001">
    <property type="entry name" value="Cytochrome b-c1 complex subunit 6"/>
    <property type="match status" value="1"/>
</dbReference>
<organism evidence="22 23">
    <name type="scientific">Arabidopsis arenosa</name>
    <name type="common">Sand rock-cress</name>
    <name type="synonym">Cardaminopsis arenosa</name>
    <dbReference type="NCBI Taxonomy" id="38785"/>
    <lineage>
        <taxon>Eukaryota</taxon>
        <taxon>Viridiplantae</taxon>
        <taxon>Streptophyta</taxon>
        <taxon>Embryophyta</taxon>
        <taxon>Tracheophyta</taxon>
        <taxon>Spermatophyta</taxon>
        <taxon>Magnoliopsida</taxon>
        <taxon>eudicotyledons</taxon>
        <taxon>Gunneridae</taxon>
        <taxon>Pentapetalae</taxon>
        <taxon>rosids</taxon>
        <taxon>malvids</taxon>
        <taxon>Brassicales</taxon>
        <taxon>Brassicaceae</taxon>
        <taxon>Camelineae</taxon>
        <taxon>Arabidopsis</taxon>
    </lineage>
</organism>
<dbReference type="AlphaFoldDB" id="A0A8S2A891"/>
<comment type="similarity">
    <text evidence="3">Belongs to the UQCRH/QCR6 family.</text>
</comment>
<dbReference type="Gene3D" id="1.10.287.20">
    <property type="entry name" value="Ubiquinol-cytochrome C reductase hinge domain"/>
    <property type="match status" value="1"/>
</dbReference>
<dbReference type="GO" id="GO:0005743">
    <property type="term" value="C:mitochondrial inner membrane"/>
    <property type="evidence" value="ECO:0007669"/>
    <property type="project" value="UniProtKB-SubCell"/>
</dbReference>
<dbReference type="Pfam" id="PF03168">
    <property type="entry name" value="LEA_2"/>
    <property type="match status" value="1"/>
</dbReference>
<keyword evidence="11" id="KW-0496">Mitochondrion</keyword>
<feature type="transmembrane region" description="Helical" evidence="18">
    <location>
        <begin position="532"/>
        <end position="561"/>
    </location>
</feature>
<dbReference type="FunFam" id="2.60.40.1820:FF:000004">
    <property type="entry name" value="Harpin-induced protein"/>
    <property type="match status" value="1"/>
</dbReference>
<dbReference type="Pfam" id="PF06814">
    <property type="entry name" value="GOST_TM"/>
    <property type="match status" value="1"/>
</dbReference>
<evidence type="ECO:0000256" key="12">
    <source>
        <dbReference type="ARBA" id="ARBA00023136"/>
    </source>
</evidence>
<evidence type="ECO:0000256" key="9">
    <source>
        <dbReference type="ARBA" id="ARBA00022982"/>
    </source>
</evidence>
<comment type="subcellular location">
    <subcellularLocation>
        <location evidence="2">Membrane</location>
        <topology evidence="2">Multi-pass membrane protein</topology>
    </subcellularLocation>
    <subcellularLocation>
        <location evidence="1">Mitochondrion inner membrane</location>
        <topology evidence="1">Peripheral membrane protein</topology>
        <orientation evidence="1">Intermembrane side</orientation>
    </subcellularLocation>
</comment>
<keyword evidence="4" id="KW-0813">Transport</keyword>
<evidence type="ECO:0000313" key="22">
    <source>
        <dbReference type="EMBL" id="CAE6061375.1"/>
    </source>
</evidence>
<evidence type="ECO:0000256" key="5">
    <source>
        <dbReference type="ARBA" id="ARBA00022660"/>
    </source>
</evidence>
<feature type="transmembrane region" description="Helical" evidence="18">
    <location>
        <begin position="385"/>
        <end position="406"/>
    </location>
</feature>
<evidence type="ECO:0000256" key="2">
    <source>
        <dbReference type="ARBA" id="ARBA00004141"/>
    </source>
</evidence>
<dbReference type="InterPro" id="IPR004864">
    <property type="entry name" value="LEA_2"/>
</dbReference>
<evidence type="ECO:0000256" key="3">
    <source>
        <dbReference type="ARBA" id="ARBA00006498"/>
    </source>
</evidence>
<sequence>MQQSPPQKNSQTCYRSIDEFQAVALTIAAFLGASAHIYPSQPFHDVGNSLLLYGGSEGIFASPRSFIRFENITLWRTITDKGHRSNGLVQAVIFEASDRNNIGGSAYGGQRSICCTPDLAKLQGCKQREIIRIPSAHDPRWPILLPLRFKGKRLSAKMEDTEILITKTGIYNLLFISCDPQLKGLTMTGKTVWKNPDGYLPGRMAPLMNFYVFMSLAYLLLSAVWFFQYLRFRMDILPLQHCITAVILLGLLEMLFWYLDYANFNNTGMRPLALTTWVVTIGAFRKTVSRILILCVSMGFGVVKSTLGGLTSKVLLVGVTYFIASEMLDIAEHVGIIDDMSGRSKLFLVLPDAFLDAFLILWIFTSLSKTLEQLQMKRTSVKLEIYRKFSNALAVMVVASVAWIVYEVYFKATDPFNERWQTAWTITAFWDVIAFLLLCIICYLWTPSQNSQRYAYSGDVDEENEEAQSLTGGKQDGDISLVKQEKNAESDREEDVEEDKRDSRPGLNGHPIATQNQQPYYRSYSSSSSASLKGCCCCLFLLFAFLALLVLAVVLIVILAVKPKKPQFDLQQVAVVYMGISNPSAVLDPTTASLSLTIRMLFTAVNPNKVGIRYGESSFTVMYKGMPLGRATVPGFYQDAHSTRNVEATISVDRVNLMQAHAADLVRDASLNDRVELTVRGDVGAKIRVMNFDSPGVQVSVNCGIGISPRKQALIYKQYSLFYFMYALCLVESTSTNSCAASLLILILGSRFAAWGACKRCRHVRVISELPAPELRDGFVIDFLDSVTMRERMAWHPFDGTGICKSSLRILTWAEEEAVDQKRYFEESCKPKCVKPLLEYQACVKRIQDDESGHKHCTGQYFDYWHCVDKCVGPKLFARLK</sequence>
<dbReference type="Proteomes" id="UP000682877">
    <property type="component" value="Chromosome 5"/>
</dbReference>
<dbReference type="SUPFAM" id="SSF81531">
    <property type="entry name" value="Non-heme 11 kDa protein of cytochrome bc1 complex (Ubiquinol-cytochrome c reductase)"/>
    <property type="match status" value="1"/>
</dbReference>
<dbReference type="Gene3D" id="2.60.40.1820">
    <property type="match status" value="1"/>
</dbReference>
<evidence type="ECO:0000259" key="21">
    <source>
        <dbReference type="Pfam" id="PF06814"/>
    </source>
</evidence>
<evidence type="ECO:0000256" key="14">
    <source>
        <dbReference type="ARBA" id="ARBA00044364"/>
    </source>
</evidence>
<dbReference type="InterPro" id="IPR053937">
    <property type="entry name" value="GOST_TM"/>
</dbReference>
<dbReference type="SUPFAM" id="SSF117070">
    <property type="entry name" value="LEA14-like"/>
    <property type="match status" value="1"/>
</dbReference>
<protein>
    <recommendedName>
        <fullName evidence="16">Complex III subunit VI</fullName>
    </recommendedName>
    <alternativeName>
        <fullName evidence="14">Mitochondrial hinge protein</fullName>
    </alternativeName>
</protein>
<evidence type="ECO:0000256" key="15">
    <source>
        <dbReference type="ARBA" id="ARBA00063866"/>
    </source>
</evidence>
<feature type="transmembrane region" description="Helical" evidence="18">
    <location>
        <begin position="242"/>
        <end position="261"/>
    </location>
</feature>
<dbReference type="PANTHER" id="PTHR21229">
    <property type="entry name" value="LUNG SEVEN TRANSMEMBRANE RECEPTOR"/>
    <property type="match status" value="1"/>
</dbReference>
<keyword evidence="5" id="KW-0679">Respiratory chain</keyword>
<dbReference type="InterPro" id="IPR036811">
    <property type="entry name" value="Ubol_cytC_Rdtase_hinge_dom_sf"/>
</dbReference>
<keyword evidence="6 18" id="KW-0812">Transmembrane</keyword>
<gene>
    <name evidence="22" type="ORF">AARE701A_LOCUS11738</name>
</gene>
<evidence type="ECO:0000256" key="10">
    <source>
        <dbReference type="ARBA" id="ARBA00022989"/>
    </source>
</evidence>
<keyword evidence="12 18" id="KW-0472">Membrane</keyword>
<keyword evidence="9" id="KW-0249">Electron transport</keyword>
<evidence type="ECO:0000259" key="19">
    <source>
        <dbReference type="Pfam" id="PF02320"/>
    </source>
</evidence>
<evidence type="ECO:0000313" key="23">
    <source>
        <dbReference type="Proteomes" id="UP000682877"/>
    </source>
</evidence>
<evidence type="ECO:0000256" key="16">
    <source>
        <dbReference type="ARBA" id="ARBA00076110"/>
    </source>
</evidence>
<evidence type="ECO:0000259" key="20">
    <source>
        <dbReference type="Pfam" id="PF03168"/>
    </source>
</evidence>
<feature type="domain" description="GOST seven transmembrane" evidence="21">
    <location>
        <begin position="206"/>
        <end position="452"/>
    </location>
</feature>
<evidence type="ECO:0000256" key="8">
    <source>
        <dbReference type="ARBA" id="ARBA00022792"/>
    </source>
</evidence>
<feature type="region of interest" description="Disordered" evidence="17">
    <location>
        <begin position="481"/>
        <end position="514"/>
    </location>
</feature>
<proteinExistence type="inferred from homology"/>
<keyword evidence="8" id="KW-0999">Mitochondrion inner membrane</keyword>
<feature type="domain" description="Late embryogenesis abundant protein LEA-2 subgroup" evidence="20">
    <location>
        <begin position="605"/>
        <end position="703"/>
    </location>
</feature>
<accession>A0A8S2A891</accession>
<evidence type="ECO:0000256" key="6">
    <source>
        <dbReference type="ARBA" id="ARBA00022692"/>
    </source>
</evidence>
<dbReference type="InterPro" id="IPR009637">
    <property type="entry name" value="GPR107/GPR108-like"/>
</dbReference>
<keyword evidence="7" id="KW-0732">Signal</keyword>
<evidence type="ECO:0000256" key="17">
    <source>
        <dbReference type="SAM" id="MobiDB-lite"/>
    </source>
</evidence>
<feature type="transmembrane region" description="Helical" evidence="18">
    <location>
        <begin position="291"/>
        <end position="324"/>
    </location>
</feature>
<dbReference type="PANTHER" id="PTHR21229:SF1">
    <property type="entry name" value="GH17801P"/>
    <property type="match status" value="1"/>
</dbReference>
<keyword evidence="23" id="KW-1185">Reference proteome</keyword>
<keyword evidence="13" id="KW-1015">Disulfide bond</keyword>
<name>A0A8S2A891_ARAAE</name>
<feature type="transmembrane region" description="Helical" evidence="18">
    <location>
        <begin position="426"/>
        <end position="446"/>
    </location>
</feature>
<evidence type="ECO:0000256" key="7">
    <source>
        <dbReference type="ARBA" id="ARBA00022729"/>
    </source>
</evidence>
<evidence type="ECO:0000256" key="11">
    <source>
        <dbReference type="ARBA" id="ARBA00023128"/>
    </source>
</evidence>
<dbReference type="Pfam" id="PF02320">
    <property type="entry name" value="UCR_hinge"/>
    <property type="match status" value="1"/>
</dbReference>
<reference evidence="22" key="1">
    <citation type="submission" date="2021-01" db="EMBL/GenBank/DDBJ databases">
        <authorList>
            <person name="Bezrukov I."/>
        </authorList>
    </citation>
    <scope>NUCLEOTIDE SEQUENCE</scope>
</reference>
<dbReference type="GO" id="GO:0005794">
    <property type="term" value="C:Golgi apparatus"/>
    <property type="evidence" value="ECO:0007669"/>
    <property type="project" value="TreeGrafter"/>
</dbReference>
<dbReference type="EMBL" id="LR999455">
    <property type="protein sequence ID" value="CAE6061375.1"/>
    <property type="molecule type" value="Genomic_DNA"/>
</dbReference>
<keyword evidence="10 18" id="KW-1133">Transmembrane helix</keyword>
<feature type="domain" description="Ubiquinol-cytochrome C reductase hinge" evidence="19">
    <location>
        <begin position="820"/>
        <end position="881"/>
    </location>
</feature>
<evidence type="ECO:0000256" key="1">
    <source>
        <dbReference type="ARBA" id="ARBA00004137"/>
    </source>
</evidence>
<evidence type="ECO:0000256" key="4">
    <source>
        <dbReference type="ARBA" id="ARBA00022448"/>
    </source>
</evidence>
<dbReference type="InterPro" id="IPR023184">
    <property type="entry name" value="Ubol_cytC_Rdtase_hinge_dom"/>
</dbReference>
<evidence type="ECO:0000256" key="18">
    <source>
        <dbReference type="SAM" id="Phobius"/>
    </source>
</evidence>
<feature type="transmembrane region" description="Helical" evidence="18">
    <location>
        <begin position="210"/>
        <end position="230"/>
    </location>
</feature>
<feature type="transmembrane region" description="Helical" evidence="18">
    <location>
        <begin position="344"/>
        <end position="364"/>
    </location>
</feature>